<dbReference type="Gene3D" id="1.20.1260.120">
    <property type="entry name" value="Protein of unknown function DUF2935"/>
    <property type="match status" value="1"/>
</dbReference>
<evidence type="ECO:0000313" key="9">
    <source>
        <dbReference type="Proteomes" id="UP000249522"/>
    </source>
</evidence>
<dbReference type="InterPro" id="IPR019833">
    <property type="entry name" value="Mn/Fe_SOD_BS"/>
</dbReference>
<dbReference type="Proteomes" id="UP000249522">
    <property type="component" value="Unassembled WGS sequence"/>
</dbReference>
<dbReference type="InterPro" id="IPR036324">
    <property type="entry name" value="Mn/Fe_SOD_N_sf"/>
</dbReference>
<dbReference type="InterPro" id="IPR001189">
    <property type="entry name" value="Mn/Fe_SOD"/>
</dbReference>
<organism evidence="8 9">
    <name type="scientific">Paenibacillus sambharensis</name>
    <dbReference type="NCBI Taxonomy" id="1803190"/>
    <lineage>
        <taxon>Bacteria</taxon>
        <taxon>Bacillati</taxon>
        <taxon>Bacillota</taxon>
        <taxon>Bacilli</taxon>
        <taxon>Bacillales</taxon>
        <taxon>Paenibacillaceae</taxon>
        <taxon>Paenibacillus</taxon>
    </lineage>
</organism>
<dbReference type="FunFam" id="1.10.287.990:FF:000001">
    <property type="entry name" value="Superoxide dismutase"/>
    <property type="match status" value="1"/>
</dbReference>
<dbReference type="InterPro" id="IPR019831">
    <property type="entry name" value="Mn/Fe_SOD_N"/>
</dbReference>
<keyword evidence="3" id="KW-0479">Metal-binding</keyword>
<accession>A0A2W1L9N5</accession>
<dbReference type="Gene3D" id="3.55.40.20">
    <property type="entry name" value="Iron/manganese superoxide dismutase, C-terminal domain"/>
    <property type="match status" value="1"/>
</dbReference>
<proteinExistence type="inferred from homology"/>
<evidence type="ECO:0000256" key="4">
    <source>
        <dbReference type="ARBA" id="ARBA00023002"/>
    </source>
</evidence>
<keyword evidence="4" id="KW-0560">Oxidoreductase</keyword>
<comment type="similarity">
    <text evidence="1">Belongs to the iron/manganese superoxide dismutase family.</text>
</comment>
<dbReference type="PROSITE" id="PS00088">
    <property type="entry name" value="SOD_MN"/>
    <property type="match status" value="1"/>
</dbReference>
<feature type="region of interest" description="Disordered" evidence="5">
    <location>
        <begin position="152"/>
        <end position="187"/>
    </location>
</feature>
<dbReference type="Gene3D" id="1.10.287.990">
    <property type="entry name" value="Fe,Mn superoxide dismutase (SOD) domain"/>
    <property type="match status" value="1"/>
</dbReference>
<evidence type="ECO:0000313" key="8">
    <source>
        <dbReference type="EMBL" id="PZD95613.1"/>
    </source>
</evidence>
<name>A0A2W1L9N5_9BACL</name>
<evidence type="ECO:0000256" key="1">
    <source>
        <dbReference type="ARBA" id="ARBA00008714"/>
    </source>
</evidence>
<evidence type="ECO:0000256" key="5">
    <source>
        <dbReference type="SAM" id="MobiDB-lite"/>
    </source>
</evidence>
<dbReference type="InterPro" id="IPR019832">
    <property type="entry name" value="Mn/Fe_SOD_C"/>
</dbReference>
<dbReference type="SUPFAM" id="SSF46609">
    <property type="entry name" value="Fe,Mn superoxide dismutase (SOD), N-terminal domain"/>
    <property type="match status" value="1"/>
</dbReference>
<protein>
    <recommendedName>
        <fullName evidence="2">superoxide dismutase</fullName>
        <ecNumber evidence="2">1.15.1.1</ecNumber>
    </recommendedName>
</protein>
<gene>
    <name evidence="8" type="ORF">DNH61_13915</name>
</gene>
<evidence type="ECO:0000259" key="6">
    <source>
        <dbReference type="Pfam" id="PF00081"/>
    </source>
</evidence>
<dbReference type="PRINTS" id="PR01703">
    <property type="entry name" value="MNSODISMTASE"/>
</dbReference>
<dbReference type="SUPFAM" id="SSF54719">
    <property type="entry name" value="Fe,Mn superoxide dismutase (SOD), C-terminal domain"/>
    <property type="match status" value="1"/>
</dbReference>
<feature type="domain" description="Manganese/iron superoxide dismutase C-terminal" evidence="7">
    <location>
        <begin position="275"/>
        <end position="377"/>
    </location>
</feature>
<dbReference type="InterPro" id="IPR021328">
    <property type="entry name" value="CotB-like"/>
</dbReference>
<dbReference type="GO" id="GO:0004784">
    <property type="term" value="F:superoxide dismutase activity"/>
    <property type="evidence" value="ECO:0007669"/>
    <property type="project" value="UniProtKB-EC"/>
</dbReference>
<evidence type="ECO:0000259" key="7">
    <source>
        <dbReference type="Pfam" id="PF02777"/>
    </source>
</evidence>
<sequence>MLFVYGPYMPLRWLEEVRSWKQQEQQYAAVIKQLVPNLEPEYARVLEQWCPVFESTERCAAMWIHHWQQDPARLPVTAETQVEALLQAAQAQSEAFIRQLQHIHENSAALSANPAAPALTGHVIQQSRSFLQTLEATGLSGAASDPAYAAAGDTLDKNTRTPEEAPEEPEDHARLSGGGSKSVPVGGHTLPPLPYAYNAFEPYIDEATMRVHHSKHHQSYVDGLNKAEKMLQDARRTGKFELVKHWERELAFNGAGHYLHTIFWFTMKPGGSKDPDGPLGEAIKRDFGSMQAFKKHFSEAAEKVEGGGWTILVWSPRSSRLEILQAEKHQNLSQWDVIPLLPLDVWEHAYYLKHQNRRADYIKNWWNVVNWPHVEERFRAASTIRWTPY</sequence>
<dbReference type="FunFam" id="3.55.40.20:FF:000004">
    <property type="entry name" value="Superoxide dismutase [Fe]"/>
    <property type="match status" value="1"/>
</dbReference>
<reference evidence="8 9" key="1">
    <citation type="submission" date="2018-06" db="EMBL/GenBank/DDBJ databases">
        <title>Paenibacillus imtechensis sp. nov.</title>
        <authorList>
            <person name="Pinnaka A.K."/>
            <person name="Singh H."/>
            <person name="Kaur M."/>
        </authorList>
    </citation>
    <scope>NUCLEOTIDE SEQUENCE [LARGE SCALE GENOMIC DNA]</scope>
    <source>
        <strain evidence="8 9">SMB1</strain>
    </source>
</reference>
<dbReference type="Pfam" id="PF11155">
    <property type="entry name" value="DUF2935"/>
    <property type="match status" value="1"/>
</dbReference>
<keyword evidence="9" id="KW-1185">Reference proteome</keyword>
<dbReference type="SUPFAM" id="SSF158430">
    <property type="entry name" value="Bacillus cereus metalloprotein-like"/>
    <property type="match status" value="1"/>
</dbReference>
<dbReference type="PANTHER" id="PTHR11404">
    <property type="entry name" value="SUPEROXIDE DISMUTASE 2"/>
    <property type="match status" value="1"/>
</dbReference>
<dbReference type="PANTHER" id="PTHR11404:SF6">
    <property type="entry name" value="SUPEROXIDE DISMUTASE [MN], MITOCHONDRIAL"/>
    <property type="match status" value="1"/>
</dbReference>
<dbReference type="GO" id="GO:0046872">
    <property type="term" value="F:metal ion binding"/>
    <property type="evidence" value="ECO:0007669"/>
    <property type="project" value="UniProtKB-KW"/>
</dbReference>
<evidence type="ECO:0000256" key="3">
    <source>
        <dbReference type="ARBA" id="ARBA00022723"/>
    </source>
</evidence>
<dbReference type="InterPro" id="IPR050265">
    <property type="entry name" value="Fe/Mn_Superoxide_Dismutase"/>
</dbReference>
<feature type="domain" description="Manganese/iron superoxide dismutase N-terminal" evidence="6">
    <location>
        <begin position="188"/>
        <end position="267"/>
    </location>
</feature>
<feature type="compositionally biased region" description="Basic and acidic residues" evidence="5">
    <location>
        <begin position="154"/>
        <end position="163"/>
    </location>
</feature>
<comment type="caution">
    <text evidence="8">The sequence shown here is derived from an EMBL/GenBank/DDBJ whole genome shotgun (WGS) entry which is preliminary data.</text>
</comment>
<dbReference type="Pfam" id="PF02777">
    <property type="entry name" value="Sod_Fe_C"/>
    <property type="match status" value="1"/>
</dbReference>
<dbReference type="InterPro" id="IPR036314">
    <property type="entry name" value="SOD_C_sf"/>
</dbReference>
<evidence type="ECO:0000256" key="2">
    <source>
        <dbReference type="ARBA" id="ARBA00012682"/>
    </source>
</evidence>
<dbReference type="RefSeq" id="WP_111147243.1">
    <property type="nucleotide sequence ID" value="NZ_QKRB01000044.1"/>
</dbReference>
<dbReference type="EC" id="1.15.1.1" evidence="2"/>
<dbReference type="AlphaFoldDB" id="A0A2W1L9N5"/>
<dbReference type="EMBL" id="QKRB01000044">
    <property type="protein sequence ID" value="PZD95613.1"/>
    <property type="molecule type" value="Genomic_DNA"/>
</dbReference>
<dbReference type="Pfam" id="PF00081">
    <property type="entry name" value="Sod_Fe_N"/>
    <property type="match status" value="1"/>
</dbReference>
<dbReference type="OrthoDB" id="9803125at2"/>